<keyword evidence="2" id="KW-1185">Reference proteome</keyword>
<dbReference type="Proteomes" id="UP000789405">
    <property type="component" value="Unassembled WGS sequence"/>
</dbReference>
<dbReference type="EMBL" id="CAJVPY010021000">
    <property type="protein sequence ID" value="CAG8777924.1"/>
    <property type="molecule type" value="Genomic_DNA"/>
</dbReference>
<sequence length="46" mass="5232">HLANSQADIPIQTVQLPTQEQSEMPCTNALAQKETYNQIKETEKNF</sequence>
<evidence type="ECO:0000313" key="1">
    <source>
        <dbReference type="EMBL" id="CAG8777924.1"/>
    </source>
</evidence>
<protein>
    <submittedName>
        <fullName evidence="1">11896_t:CDS:1</fullName>
    </submittedName>
</protein>
<comment type="caution">
    <text evidence="1">The sequence shown here is derived from an EMBL/GenBank/DDBJ whole genome shotgun (WGS) entry which is preliminary data.</text>
</comment>
<organism evidence="1 2">
    <name type="scientific">Dentiscutata erythropus</name>
    <dbReference type="NCBI Taxonomy" id="1348616"/>
    <lineage>
        <taxon>Eukaryota</taxon>
        <taxon>Fungi</taxon>
        <taxon>Fungi incertae sedis</taxon>
        <taxon>Mucoromycota</taxon>
        <taxon>Glomeromycotina</taxon>
        <taxon>Glomeromycetes</taxon>
        <taxon>Diversisporales</taxon>
        <taxon>Gigasporaceae</taxon>
        <taxon>Dentiscutata</taxon>
    </lineage>
</organism>
<evidence type="ECO:0000313" key="2">
    <source>
        <dbReference type="Proteomes" id="UP000789405"/>
    </source>
</evidence>
<gene>
    <name evidence="1" type="ORF">DERYTH_LOCUS19330</name>
</gene>
<accession>A0A9N9JIM5</accession>
<reference evidence="1" key="1">
    <citation type="submission" date="2021-06" db="EMBL/GenBank/DDBJ databases">
        <authorList>
            <person name="Kallberg Y."/>
            <person name="Tangrot J."/>
            <person name="Rosling A."/>
        </authorList>
    </citation>
    <scope>NUCLEOTIDE SEQUENCE</scope>
    <source>
        <strain evidence="1">MA453B</strain>
    </source>
</reference>
<feature type="non-terminal residue" evidence="1">
    <location>
        <position position="1"/>
    </location>
</feature>
<proteinExistence type="predicted"/>
<dbReference type="AlphaFoldDB" id="A0A9N9JIM5"/>
<name>A0A9N9JIM5_9GLOM</name>